<keyword evidence="3" id="KW-1185">Reference proteome</keyword>
<evidence type="ECO:0000256" key="1">
    <source>
        <dbReference type="SAM" id="MobiDB-lite"/>
    </source>
</evidence>
<dbReference type="AlphaFoldDB" id="A0A840TTQ6"/>
<comment type="caution">
    <text evidence="2">The sequence shown here is derived from an EMBL/GenBank/DDBJ whole genome shotgun (WGS) entry which is preliminary data.</text>
</comment>
<protein>
    <submittedName>
        <fullName evidence="2">Uncharacterized protein</fullName>
    </submittedName>
</protein>
<name>A0A840TTQ6_9BACT</name>
<proteinExistence type="predicted"/>
<dbReference type="EMBL" id="JACHGF010000003">
    <property type="protein sequence ID" value="MBB5284653.1"/>
    <property type="molecule type" value="Genomic_DNA"/>
</dbReference>
<organism evidence="2 3">
    <name type="scientific">Rhabdobacter roseus</name>
    <dbReference type="NCBI Taxonomy" id="1655419"/>
    <lineage>
        <taxon>Bacteria</taxon>
        <taxon>Pseudomonadati</taxon>
        <taxon>Bacteroidota</taxon>
        <taxon>Cytophagia</taxon>
        <taxon>Cytophagales</taxon>
        <taxon>Cytophagaceae</taxon>
        <taxon>Rhabdobacter</taxon>
    </lineage>
</organism>
<evidence type="ECO:0000313" key="3">
    <source>
        <dbReference type="Proteomes" id="UP000557307"/>
    </source>
</evidence>
<feature type="region of interest" description="Disordered" evidence="1">
    <location>
        <begin position="26"/>
        <end position="47"/>
    </location>
</feature>
<sequence length="47" mass="5330">MPFVPKDTIRPAKSVALRHFLSEKKANFSPNNKNPHLFSKAGFHKVP</sequence>
<gene>
    <name evidence="2" type="ORF">HNQ92_002796</name>
</gene>
<reference evidence="2 3" key="1">
    <citation type="submission" date="2020-08" db="EMBL/GenBank/DDBJ databases">
        <title>Genomic Encyclopedia of Type Strains, Phase IV (KMG-IV): sequencing the most valuable type-strain genomes for metagenomic binning, comparative biology and taxonomic classification.</title>
        <authorList>
            <person name="Goeker M."/>
        </authorList>
    </citation>
    <scope>NUCLEOTIDE SEQUENCE [LARGE SCALE GENOMIC DNA]</scope>
    <source>
        <strain evidence="2 3">DSM 105074</strain>
    </source>
</reference>
<accession>A0A840TTQ6</accession>
<dbReference type="Proteomes" id="UP000557307">
    <property type="component" value="Unassembled WGS sequence"/>
</dbReference>
<evidence type="ECO:0000313" key="2">
    <source>
        <dbReference type="EMBL" id="MBB5284653.1"/>
    </source>
</evidence>